<keyword evidence="3" id="KW-0285">Flavoprotein</keyword>
<dbReference type="InterPro" id="IPR001155">
    <property type="entry name" value="OxRdtase_FMN_N"/>
</dbReference>
<dbReference type="OrthoDB" id="9772736at2"/>
<keyword evidence="6" id="KW-0560">Oxidoreductase</keyword>
<evidence type="ECO:0000313" key="11">
    <source>
        <dbReference type="Proteomes" id="UP000237749"/>
    </source>
</evidence>
<dbReference type="EMBL" id="PTJA01000001">
    <property type="protein sequence ID" value="PPK83295.1"/>
    <property type="molecule type" value="Genomic_DNA"/>
</dbReference>
<dbReference type="GO" id="GO:0046872">
    <property type="term" value="F:metal ion binding"/>
    <property type="evidence" value="ECO:0007669"/>
    <property type="project" value="UniProtKB-KW"/>
</dbReference>
<evidence type="ECO:0000256" key="2">
    <source>
        <dbReference type="ARBA" id="ARBA00001966"/>
    </source>
</evidence>
<reference evidence="10 11" key="1">
    <citation type="submission" date="2018-02" db="EMBL/GenBank/DDBJ databases">
        <title>Genomic Encyclopedia of Archaeal and Bacterial Type Strains, Phase II (KMG-II): from individual species to whole genera.</title>
        <authorList>
            <person name="Goeker M."/>
        </authorList>
    </citation>
    <scope>NUCLEOTIDE SEQUENCE [LARGE SCALE GENOMIC DNA]</scope>
    <source>
        <strain evidence="10 11">DSM 3808</strain>
    </source>
</reference>
<dbReference type="SUPFAM" id="SSF51395">
    <property type="entry name" value="FMN-linked oxidoreductases"/>
    <property type="match status" value="1"/>
</dbReference>
<dbReference type="Pfam" id="PF00724">
    <property type="entry name" value="Oxidored_FMN"/>
    <property type="match status" value="2"/>
</dbReference>
<evidence type="ECO:0000256" key="6">
    <source>
        <dbReference type="ARBA" id="ARBA00023002"/>
    </source>
</evidence>
<sequence length="465" mass="51812">MNTDVLFEPIQVGNVELKNRIAMSPMNMGYTGPEGYTSEQSNAWYATRARGGFGLIITECVVANPFPWRGSDSLNPLLADSQKKYRQLSQMADVIHSYKGTKVFVQISPGWGRQGHPDENGIASGAPSAVPLNIDLRNINKGWYRQLSRIMKQAGISLPSDIWDYDKIKSLSDDEYEAIKPHILSMLKEKAPEYYHIICGQTPRELTISEIEKLEDFMVEAVCACYDLGFDGVELHTPHGYLLHQFLSGRSNQRTDLYGGSIENRGRVVTNIIERVRRKAGPDKVLGCRLSGDELMPQGLTNEEACAFVKLFTDAGANYFNVSQGGYENLGAGFAPDGEDDFTKWAPGFKATSGGLPIITPSFMNPETAAKAIASGKTDIISLGRQSIADPYWPAKVKEGRECDIVKCARCQQCYMNLFENRWIRCAVNPTAGFEKYYPELWKTEGLMDVRAKKFMEKCDGLSLI</sequence>
<evidence type="ECO:0000256" key="7">
    <source>
        <dbReference type="ARBA" id="ARBA00023004"/>
    </source>
</evidence>
<comment type="cofactor">
    <cofactor evidence="1">
        <name>FMN</name>
        <dbReference type="ChEBI" id="CHEBI:58210"/>
    </cofactor>
</comment>
<dbReference type="CDD" id="cd02803">
    <property type="entry name" value="OYE_like_FMN_family"/>
    <property type="match status" value="1"/>
</dbReference>
<name>A0A2S6HYQ7_9FIRM</name>
<proteinExistence type="predicted"/>
<keyword evidence="7" id="KW-0408">Iron</keyword>
<evidence type="ECO:0000256" key="1">
    <source>
        <dbReference type="ARBA" id="ARBA00001917"/>
    </source>
</evidence>
<evidence type="ECO:0000256" key="4">
    <source>
        <dbReference type="ARBA" id="ARBA00022643"/>
    </source>
</evidence>
<dbReference type="GO" id="GO:0010181">
    <property type="term" value="F:FMN binding"/>
    <property type="evidence" value="ECO:0007669"/>
    <property type="project" value="InterPro"/>
</dbReference>
<dbReference type="PANTHER" id="PTHR42917">
    <property type="entry name" value="2,4-DIENOYL-COA REDUCTASE"/>
    <property type="match status" value="1"/>
</dbReference>
<gene>
    <name evidence="10" type="ORF">BXY41_101358</name>
</gene>
<protein>
    <submittedName>
        <fullName evidence="10">2,4-dienoyl-CoA reductase-like NADH-dependent reductase (Old Yellow Enzyme family)</fullName>
    </submittedName>
</protein>
<dbReference type="GO" id="GO:0016491">
    <property type="term" value="F:oxidoreductase activity"/>
    <property type="evidence" value="ECO:0007669"/>
    <property type="project" value="UniProtKB-KW"/>
</dbReference>
<comment type="caution">
    <text evidence="10">The sequence shown here is derived from an EMBL/GenBank/DDBJ whole genome shotgun (WGS) entry which is preliminary data.</text>
</comment>
<dbReference type="InterPro" id="IPR051793">
    <property type="entry name" value="NADH:flavin_oxidoreductase"/>
</dbReference>
<keyword evidence="4" id="KW-0288">FMN</keyword>
<dbReference type="Proteomes" id="UP000237749">
    <property type="component" value="Unassembled WGS sequence"/>
</dbReference>
<keyword evidence="5" id="KW-0479">Metal-binding</keyword>
<dbReference type="AlphaFoldDB" id="A0A2S6HYQ7"/>
<organism evidence="10 11">
    <name type="scientific">Lacrimispora xylanisolvens</name>
    <dbReference type="NCBI Taxonomy" id="384636"/>
    <lineage>
        <taxon>Bacteria</taxon>
        <taxon>Bacillati</taxon>
        <taxon>Bacillota</taxon>
        <taxon>Clostridia</taxon>
        <taxon>Lachnospirales</taxon>
        <taxon>Lachnospiraceae</taxon>
        <taxon>Lacrimispora</taxon>
    </lineage>
</organism>
<comment type="cofactor">
    <cofactor evidence="2">
        <name>[4Fe-4S] cluster</name>
        <dbReference type="ChEBI" id="CHEBI:49883"/>
    </cofactor>
</comment>
<dbReference type="InterPro" id="IPR013785">
    <property type="entry name" value="Aldolase_TIM"/>
</dbReference>
<feature type="domain" description="NADH:flavin oxidoreductase/NADH oxidase N-terminal" evidence="9">
    <location>
        <begin position="6"/>
        <end position="120"/>
    </location>
</feature>
<dbReference type="Gene3D" id="3.20.20.70">
    <property type="entry name" value="Aldolase class I"/>
    <property type="match status" value="1"/>
</dbReference>
<accession>A0A2S6HYQ7</accession>
<evidence type="ECO:0000256" key="8">
    <source>
        <dbReference type="ARBA" id="ARBA00023014"/>
    </source>
</evidence>
<dbReference type="RefSeq" id="WP_104433950.1">
    <property type="nucleotide sequence ID" value="NZ_PTJA01000001.1"/>
</dbReference>
<keyword evidence="8" id="KW-0411">Iron-sulfur</keyword>
<evidence type="ECO:0000313" key="10">
    <source>
        <dbReference type="EMBL" id="PPK83295.1"/>
    </source>
</evidence>
<evidence type="ECO:0000256" key="3">
    <source>
        <dbReference type="ARBA" id="ARBA00022630"/>
    </source>
</evidence>
<dbReference type="PANTHER" id="PTHR42917:SF2">
    <property type="entry name" value="2,4-DIENOYL-COA REDUCTASE [(2E)-ENOYL-COA-PRODUCING]"/>
    <property type="match status" value="1"/>
</dbReference>
<evidence type="ECO:0000259" key="9">
    <source>
        <dbReference type="Pfam" id="PF00724"/>
    </source>
</evidence>
<evidence type="ECO:0000256" key="5">
    <source>
        <dbReference type="ARBA" id="ARBA00022723"/>
    </source>
</evidence>
<keyword evidence="11" id="KW-1185">Reference proteome</keyword>
<dbReference type="GO" id="GO:0051536">
    <property type="term" value="F:iron-sulfur cluster binding"/>
    <property type="evidence" value="ECO:0007669"/>
    <property type="project" value="UniProtKB-KW"/>
</dbReference>
<feature type="domain" description="NADH:flavin oxidoreductase/NADH oxidase N-terminal" evidence="9">
    <location>
        <begin position="199"/>
        <end position="402"/>
    </location>
</feature>